<evidence type="ECO:0000256" key="1">
    <source>
        <dbReference type="ARBA" id="ARBA00012528"/>
    </source>
</evidence>
<organism evidence="4 5">
    <name type="scientific">Methylorubrum populi</name>
    <dbReference type="NCBI Taxonomy" id="223967"/>
    <lineage>
        <taxon>Bacteria</taxon>
        <taxon>Pseudomonadati</taxon>
        <taxon>Pseudomonadota</taxon>
        <taxon>Alphaproteobacteria</taxon>
        <taxon>Hyphomicrobiales</taxon>
        <taxon>Methylobacteriaceae</taxon>
        <taxon>Methylorubrum</taxon>
    </lineage>
</organism>
<dbReference type="InterPro" id="IPR043128">
    <property type="entry name" value="Rev_trsase/Diguanyl_cyclase"/>
</dbReference>
<gene>
    <name evidence="4" type="ORF">F8B43_3081</name>
</gene>
<feature type="domain" description="GGDEF" evidence="3">
    <location>
        <begin position="221"/>
        <end position="356"/>
    </location>
</feature>
<comment type="caution">
    <text evidence="4">The sequence shown here is derived from an EMBL/GenBank/DDBJ whole genome shotgun (WGS) entry which is preliminary data.</text>
</comment>
<protein>
    <recommendedName>
        <fullName evidence="1">diguanylate cyclase</fullName>
        <ecNumber evidence="1">2.7.7.65</ecNumber>
    </recommendedName>
</protein>
<dbReference type="InterPro" id="IPR050469">
    <property type="entry name" value="Diguanylate_Cyclase"/>
</dbReference>
<dbReference type="GO" id="GO:0052621">
    <property type="term" value="F:diguanylate cyclase activity"/>
    <property type="evidence" value="ECO:0007669"/>
    <property type="project" value="UniProtKB-EC"/>
</dbReference>
<evidence type="ECO:0000313" key="4">
    <source>
        <dbReference type="EMBL" id="KAB7785048.1"/>
    </source>
</evidence>
<evidence type="ECO:0000256" key="2">
    <source>
        <dbReference type="SAM" id="MobiDB-lite"/>
    </source>
</evidence>
<dbReference type="PANTHER" id="PTHR45138:SF24">
    <property type="entry name" value="DIGUANYLATE CYCLASE DGCC-RELATED"/>
    <property type="match status" value="1"/>
</dbReference>
<dbReference type="InterPro" id="IPR029787">
    <property type="entry name" value="Nucleotide_cyclase"/>
</dbReference>
<dbReference type="Pfam" id="PF00990">
    <property type="entry name" value="GGDEF"/>
    <property type="match status" value="1"/>
</dbReference>
<dbReference type="EMBL" id="WEKV01000010">
    <property type="protein sequence ID" value="KAB7785048.1"/>
    <property type="molecule type" value="Genomic_DNA"/>
</dbReference>
<dbReference type="GO" id="GO:1902201">
    <property type="term" value="P:negative regulation of bacterial-type flagellum-dependent cell motility"/>
    <property type="evidence" value="ECO:0007669"/>
    <property type="project" value="TreeGrafter"/>
</dbReference>
<dbReference type="SUPFAM" id="SSF55073">
    <property type="entry name" value="Nucleotide cyclase"/>
    <property type="match status" value="1"/>
</dbReference>
<proteinExistence type="predicted"/>
<dbReference type="FunFam" id="3.30.70.270:FF:000001">
    <property type="entry name" value="Diguanylate cyclase domain protein"/>
    <property type="match status" value="1"/>
</dbReference>
<dbReference type="GO" id="GO:0005886">
    <property type="term" value="C:plasma membrane"/>
    <property type="evidence" value="ECO:0007669"/>
    <property type="project" value="TreeGrafter"/>
</dbReference>
<sequence>MAEMRAMMPGQVQQQSDPGLERARIPAEAAWEALGRYGLPPSPRNYELLHSFYSGANPTLRERLAPCLAPGGTLTEELAGTLYESCIADTAPGAIVLDGASRLADAAGCLAERVAGSRKALAGYADALTHWSGRLNARPTEDELMTALVALIGETEQAQARNRLLEEQLSVSAGHIDRLHRDLVEAQRAAVTDTLTGLANRKAFDQFLRDAIIRTRADSGSTFCLIMLDIDHFKGLNDRHGHRFGDQVLRLLGRLLSEKTTDRDLAARYGGEEFAIVLGEAGIGAGVALAQLVCDRLRGQRLVKRGSGEVVAQVTISAGVAQYRPGEAARDVIERADRALYEAKRTGRDRVCPRPQAAGA</sequence>
<reference evidence="4 5" key="1">
    <citation type="submission" date="2019-10" db="EMBL/GenBank/DDBJ databases">
        <title>Draft Genome Sequence of the Caffeine Degrading Methylotroph Methylorubrum populi PINKEL.</title>
        <authorList>
            <person name="Dawson S.C."/>
            <person name="Zhang X."/>
            <person name="Wright M.E."/>
            <person name="Sharma G."/>
            <person name="Langner J.T."/>
            <person name="Ditty J.L."/>
            <person name="Subuyuj G.A."/>
        </authorList>
    </citation>
    <scope>NUCLEOTIDE SEQUENCE [LARGE SCALE GENOMIC DNA]</scope>
    <source>
        <strain evidence="4 5">Pinkel</strain>
    </source>
</reference>
<evidence type="ECO:0000313" key="5">
    <source>
        <dbReference type="Proteomes" id="UP000469949"/>
    </source>
</evidence>
<dbReference type="InterPro" id="IPR000160">
    <property type="entry name" value="GGDEF_dom"/>
</dbReference>
<feature type="region of interest" description="Disordered" evidence="2">
    <location>
        <begin position="1"/>
        <end position="20"/>
    </location>
</feature>
<dbReference type="CDD" id="cd01949">
    <property type="entry name" value="GGDEF"/>
    <property type="match status" value="1"/>
</dbReference>
<dbReference type="Proteomes" id="UP000469949">
    <property type="component" value="Unassembled WGS sequence"/>
</dbReference>
<dbReference type="PROSITE" id="PS50887">
    <property type="entry name" value="GGDEF"/>
    <property type="match status" value="1"/>
</dbReference>
<accession>A0A833J5L5</accession>
<dbReference type="Gene3D" id="3.30.70.270">
    <property type="match status" value="1"/>
</dbReference>
<dbReference type="NCBIfam" id="TIGR00254">
    <property type="entry name" value="GGDEF"/>
    <property type="match status" value="1"/>
</dbReference>
<dbReference type="SMART" id="SM00267">
    <property type="entry name" value="GGDEF"/>
    <property type="match status" value="1"/>
</dbReference>
<dbReference type="EC" id="2.7.7.65" evidence="1"/>
<dbReference type="AlphaFoldDB" id="A0A833J5L5"/>
<evidence type="ECO:0000259" key="3">
    <source>
        <dbReference type="PROSITE" id="PS50887"/>
    </source>
</evidence>
<name>A0A833J5L5_9HYPH</name>
<dbReference type="RefSeq" id="WP_246695964.1">
    <property type="nucleotide sequence ID" value="NZ_WEKV01000010.1"/>
</dbReference>
<dbReference type="GO" id="GO:0043709">
    <property type="term" value="P:cell adhesion involved in single-species biofilm formation"/>
    <property type="evidence" value="ECO:0007669"/>
    <property type="project" value="TreeGrafter"/>
</dbReference>
<dbReference type="PANTHER" id="PTHR45138">
    <property type="entry name" value="REGULATORY COMPONENTS OF SENSORY TRANSDUCTION SYSTEM"/>
    <property type="match status" value="1"/>
</dbReference>